<dbReference type="Proteomes" id="UP000468443">
    <property type="component" value="Unassembled WGS sequence"/>
</dbReference>
<keyword evidence="2" id="KW-1185">Reference proteome</keyword>
<name>A0A6P0UMW7_9FLAO</name>
<proteinExistence type="predicted"/>
<reference evidence="1 2" key="1">
    <citation type="submission" date="2020-01" db="EMBL/GenBank/DDBJ databases">
        <title>Muriicola jejuensis KCTC 22299.</title>
        <authorList>
            <person name="Wang G."/>
        </authorList>
    </citation>
    <scope>NUCLEOTIDE SEQUENCE [LARGE SCALE GENOMIC DNA]</scope>
    <source>
        <strain evidence="1 2">KCTC 22299</strain>
    </source>
</reference>
<accession>A0A6P0UMW7</accession>
<gene>
    <name evidence="1" type="ORF">GWK09_13930</name>
</gene>
<evidence type="ECO:0000313" key="2">
    <source>
        <dbReference type="Proteomes" id="UP000468443"/>
    </source>
</evidence>
<dbReference type="EMBL" id="JAABOP010000005">
    <property type="protein sequence ID" value="NER11626.1"/>
    <property type="molecule type" value="Genomic_DNA"/>
</dbReference>
<comment type="caution">
    <text evidence="1">The sequence shown here is derived from an EMBL/GenBank/DDBJ whole genome shotgun (WGS) entry which is preliminary data.</text>
</comment>
<sequence length="83" mass="9184">MLTSSALAGAIYQIRVTGELNTTLLNAVDDMQLRQENGQNSIALVGWLPDQSALLGLLYRLNEIRYEILSVEIFAPNESTLMT</sequence>
<evidence type="ECO:0000313" key="1">
    <source>
        <dbReference type="EMBL" id="NER11626.1"/>
    </source>
</evidence>
<dbReference type="AlphaFoldDB" id="A0A6P0UMW7"/>
<protein>
    <submittedName>
        <fullName evidence="1">Uncharacterized protein</fullName>
    </submittedName>
</protein>
<organism evidence="1 2">
    <name type="scientific">Muriicola jejuensis</name>
    <dbReference type="NCBI Taxonomy" id="504488"/>
    <lineage>
        <taxon>Bacteria</taxon>
        <taxon>Pseudomonadati</taxon>
        <taxon>Bacteroidota</taxon>
        <taxon>Flavobacteriia</taxon>
        <taxon>Flavobacteriales</taxon>
        <taxon>Flavobacteriaceae</taxon>
        <taxon>Muriicola</taxon>
    </lineage>
</organism>
<dbReference type="RefSeq" id="WP_163694077.1">
    <property type="nucleotide sequence ID" value="NZ_FXTW01000003.1"/>
</dbReference>